<evidence type="ECO:0000256" key="2">
    <source>
        <dbReference type="ARBA" id="ARBA00022801"/>
    </source>
</evidence>
<dbReference type="GO" id="GO:0016787">
    <property type="term" value="F:hydrolase activity"/>
    <property type="evidence" value="ECO:0007669"/>
    <property type="project" value="UniProtKB-KW"/>
</dbReference>
<dbReference type="RefSeq" id="WP_145789468.1">
    <property type="nucleotide sequence ID" value="NZ_BAAABR010000054.1"/>
</dbReference>
<dbReference type="InterPro" id="IPR020084">
    <property type="entry name" value="NUDIX_hydrolase_CS"/>
</dbReference>
<evidence type="ECO:0000256" key="3">
    <source>
        <dbReference type="ARBA" id="ARBA00022842"/>
    </source>
</evidence>
<dbReference type="AlphaFoldDB" id="A0A561EMX6"/>
<comment type="cofactor">
    <cofactor evidence="1">
        <name>Mg(2+)</name>
        <dbReference type="ChEBI" id="CHEBI:18420"/>
    </cofactor>
</comment>
<organism evidence="5 6">
    <name type="scientific">Kitasatospora atroaurantiaca</name>
    <dbReference type="NCBI Taxonomy" id="285545"/>
    <lineage>
        <taxon>Bacteria</taxon>
        <taxon>Bacillati</taxon>
        <taxon>Actinomycetota</taxon>
        <taxon>Actinomycetes</taxon>
        <taxon>Kitasatosporales</taxon>
        <taxon>Streptomycetaceae</taxon>
        <taxon>Kitasatospora</taxon>
    </lineage>
</organism>
<proteinExistence type="predicted"/>
<evidence type="ECO:0000256" key="1">
    <source>
        <dbReference type="ARBA" id="ARBA00001946"/>
    </source>
</evidence>
<dbReference type="InterPro" id="IPR015797">
    <property type="entry name" value="NUDIX_hydrolase-like_dom_sf"/>
</dbReference>
<feature type="domain" description="Nudix hydrolase" evidence="4">
    <location>
        <begin position="6"/>
        <end position="146"/>
    </location>
</feature>
<dbReference type="Gene3D" id="3.90.79.10">
    <property type="entry name" value="Nucleoside Triphosphate Pyrophosphohydrolase"/>
    <property type="match status" value="1"/>
</dbReference>
<dbReference type="PANTHER" id="PTHR43046">
    <property type="entry name" value="GDP-MANNOSE MANNOSYL HYDROLASE"/>
    <property type="match status" value="1"/>
</dbReference>
<dbReference type="InterPro" id="IPR000086">
    <property type="entry name" value="NUDIX_hydrolase_dom"/>
</dbReference>
<dbReference type="PROSITE" id="PS51462">
    <property type="entry name" value="NUDIX"/>
    <property type="match status" value="1"/>
</dbReference>
<comment type="caution">
    <text evidence="5">The sequence shown here is derived from an EMBL/GenBank/DDBJ whole genome shotgun (WGS) entry which is preliminary data.</text>
</comment>
<dbReference type="SUPFAM" id="SSF55811">
    <property type="entry name" value="Nudix"/>
    <property type="match status" value="1"/>
</dbReference>
<keyword evidence="3" id="KW-0460">Magnesium</keyword>
<keyword evidence="6" id="KW-1185">Reference proteome</keyword>
<dbReference type="EMBL" id="VIVR01000001">
    <property type="protein sequence ID" value="TWE16976.1"/>
    <property type="molecule type" value="Genomic_DNA"/>
</dbReference>
<evidence type="ECO:0000259" key="4">
    <source>
        <dbReference type="PROSITE" id="PS51462"/>
    </source>
</evidence>
<dbReference type="OrthoDB" id="9804442at2"/>
<name>A0A561EMX6_9ACTN</name>
<evidence type="ECO:0000313" key="5">
    <source>
        <dbReference type="EMBL" id="TWE16976.1"/>
    </source>
</evidence>
<gene>
    <name evidence="5" type="ORF">FB465_1971</name>
</gene>
<dbReference type="PANTHER" id="PTHR43046:SF12">
    <property type="entry name" value="GDP-MANNOSE MANNOSYL HYDROLASE"/>
    <property type="match status" value="1"/>
</dbReference>
<dbReference type="Proteomes" id="UP000318416">
    <property type="component" value="Unassembled WGS sequence"/>
</dbReference>
<evidence type="ECO:0000313" key="6">
    <source>
        <dbReference type="Proteomes" id="UP000318416"/>
    </source>
</evidence>
<keyword evidence="2" id="KW-0378">Hydrolase</keyword>
<protein>
    <submittedName>
        <fullName evidence="5">ADP-ribose pyrophosphatase YjhB (NUDIX family)</fullName>
    </submittedName>
</protein>
<accession>A0A561EMX6</accession>
<reference evidence="5 6" key="1">
    <citation type="submission" date="2019-06" db="EMBL/GenBank/DDBJ databases">
        <title>Sequencing the genomes of 1000 actinobacteria strains.</title>
        <authorList>
            <person name="Klenk H.-P."/>
        </authorList>
    </citation>
    <scope>NUCLEOTIDE SEQUENCE [LARGE SCALE GENOMIC DNA]</scope>
    <source>
        <strain evidence="5 6">DSM 41649</strain>
    </source>
</reference>
<dbReference type="PROSITE" id="PS00893">
    <property type="entry name" value="NUDIX_BOX"/>
    <property type="match status" value="1"/>
</dbReference>
<dbReference type="Pfam" id="PF00293">
    <property type="entry name" value="NUDIX"/>
    <property type="match status" value="1"/>
</dbReference>
<sequence length="163" mass="17716">MADRVLTSTAAGVYIPRTDGKVLLVHHARSNTWVVPGGKGEKETPWQCADREAREELGIPVAIARLLTVHHVTGRKPLYRGAEMNPGAYPCHIFTFLGSLHPGDEHQIKLPADELLAWTWYDPQEAANTPGLMEETNAANLLACHKAWAAGDGGAYLEDGLAL</sequence>